<dbReference type="PANTHER" id="PTHR31286:SF173">
    <property type="entry name" value="DUF4283 DOMAIN-CONTAINING PROTEIN"/>
    <property type="match status" value="1"/>
</dbReference>
<evidence type="ECO:0000313" key="2">
    <source>
        <dbReference type="EMBL" id="MBA0586007.1"/>
    </source>
</evidence>
<dbReference type="AlphaFoldDB" id="A0A7J8P9R5"/>
<comment type="caution">
    <text evidence="2">The sequence shown here is derived from an EMBL/GenBank/DDBJ whole genome shotgun (WGS) entry which is preliminary data.</text>
</comment>
<organism evidence="2 3">
    <name type="scientific">Gossypium raimondii</name>
    <name type="common">Peruvian cotton</name>
    <name type="synonym">Gossypium klotzschianum subsp. raimondii</name>
    <dbReference type="NCBI Taxonomy" id="29730"/>
    <lineage>
        <taxon>Eukaryota</taxon>
        <taxon>Viridiplantae</taxon>
        <taxon>Streptophyta</taxon>
        <taxon>Embryophyta</taxon>
        <taxon>Tracheophyta</taxon>
        <taxon>Spermatophyta</taxon>
        <taxon>Magnoliopsida</taxon>
        <taxon>eudicotyledons</taxon>
        <taxon>Gunneridae</taxon>
        <taxon>Pentapetalae</taxon>
        <taxon>rosids</taxon>
        <taxon>malvids</taxon>
        <taxon>Malvales</taxon>
        <taxon>Malvaceae</taxon>
        <taxon>Malvoideae</taxon>
        <taxon>Gossypium</taxon>
    </lineage>
</organism>
<dbReference type="Proteomes" id="UP000593578">
    <property type="component" value="Unassembled WGS sequence"/>
</dbReference>
<feature type="region of interest" description="Disordered" evidence="1">
    <location>
        <begin position="108"/>
        <end position="128"/>
    </location>
</feature>
<dbReference type="InterPro" id="IPR040256">
    <property type="entry name" value="At4g02000-like"/>
</dbReference>
<name>A0A7J8P9R5_GOSRA</name>
<protein>
    <recommendedName>
        <fullName evidence="4">CCHC-type domain-containing protein</fullName>
    </recommendedName>
</protein>
<evidence type="ECO:0008006" key="4">
    <source>
        <dbReference type="Google" id="ProtNLM"/>
    </source>
</evidence>
<gene>
    <name evidence="2" type="ORF">Gorai_016762</name>
</gene>
<proteinExistence type="predicted"/>
<accession>A0A7J8P9R5</accession>
<feature type="compositionally biased region" description="Basic and acidic residues" evidence="1">
    <location>
        <begin position="112"/>
        <end position="128"/>
    </location>
</feature>
<dbReference type="PANTHER" id="PTHR31286">
    <property type="entry name" value="GLYCINE-RICH CELL WALL STRUCTURAL PROTEIN 1.8-LIKE"/>
    <property type="match status" value="1"/>
</dbReference>
<sequence length="128" mass="14448">MYKRKILLEIGGMVGSITKLNLNTNSRTKGRFARMVVYASLNKPLISNVLINGKPQRVEYEFLSLVCFECGRYGYMKETCLNGLLERNSKMEAPQIVSKLEESKTAQRIGRRKEAVRATDASRAKGTL</sequence>
<evidence type="ECO:0000256" key="1">
    <source>
        <dbReference type="SAM" id="MobiDB-lite"/>
    </source>
</evidence>
<evidence type="ECO:0000313" key="3">
    <source>
        <dbReference type="Proteomes" id="UP000593578"/>
    </source>
</evidence>
<dbReference type="EMBL" id="JABEZZ010000005">
    <property type="protein sequence ID" value="MBA0586007.1"/>
    <property type="molecule type" value="Genomic_DNA"/>
</dbReference>
<reference evidence="2 3" key="1">
    <citation type="journal article" date="2019" name="Genome Biol. Evol.">
        <title>Insights into the evolution of the New World diploid cottons (Gossypium, subgenus Houzingenia) based on genome sequencing.</title>
        <authorList>
            <person name="Grover C.E."/>
            <person name="Arick M.A. 2nd"/>
            <person name="Thrash A."/>
            <person name="Conover J.L."/>
            <person name="Sanders W.S."/>
            <person name="Peterson D.G."/>
            <person name="Frelichowski J.E."/>
            <person name="Scheffler J.A."/>
            <person name="Scheffler B.E."/>
            <person name="Wendel J.F."/>
        </authorList>
    </citation>
    <scope>NUCLEOTIDE SEQUENCE [LARGE SCALE GENOMIC DNA]</scope>
    <source>
        <strain evidence="2">8</strain>
        <tissue evidence="2">Leaf</tissue>
    </source>
</reference>